<sequence length="165" mass="19262">MFAVIGGCASAIKIIRTLQHHHLDAVLFQLLSQMSNGVFAYTPILTEFICRSFRFLYGGYWEHLRWGFGSLDVSWIETLFKRYIAFQMLSNLFLNLDLTVLRHLRKFTELQRREGKCLSTEKILRAHLQCLCQLQKALRVWGAQPFFIFAQALLGYVTETQCQCF</sequence>
<gene>
    <name evidence="1" type="ORF">BBG20_09690</name>
</gene>
<dbReference type="Proteomes" id="UP000095081">
    <property type="component" value="Unassembled WGS sequence"/>
</dbReference>
<evidence type="ECO:0000313" key="1">
    <source>
        <dbReference type="EMBL" id="OCW28744.1"/>
    </source>
</evidence>
<dbReference type="EMBL" id="MAUE01000012">
    <property type="protein sequence ID" value="OCW28744.1"/>
    <property type="molecule type" value="Genomic_DNA"/>
</dbReference>
<keyword evidence="2" id="KW-1185">Reference proteome</keyword>
<name>A0ABX2Z0V7_9PSED</name>
<proteinExistence type="predicted"/>
<organism evidence="1 2">
    <name type="scientific">Pseudomonas aylmerensis</name>
    <dbReference type="NCBI Taxonomy" id="1869229"/>
    <lineage>
        <taxon>Bacteria</taxon>
        <taxon>Pseudomonadati</taxon>
        <taxon>Pseudomonadota</taxon>
        <taxon>Gammaproteobacteria</taxon>
        <taxon>Pseudomonadales</taxon>
        <taxon>Pseudomonadaceae</taxon>
        <taxon>Pseudomonas</taxon>
    </lineage>
</organism>
<protein>
    <submittedName>
        <fullName evidence="1">Uncharacterized protein</fullName>
    </submittedName>
</protein>
<reference evidence="1 2" key="1">
    <citation type="submission" date="2016-06" db="EMBL/GenBank/DDBJ databases">
        <title>Draft genome sequence of Pseudomonas sp. S1E40, a novel strain antagonistic activity to fungal plant pathogen.</title>
        <authorList>
            <person name="Tambong J.T."/>
            <person name="Tchagang C."/>
            <person name="Xu R."/>
        </authorList>
    </citation>
    <scope>NUCLEOTIDE SEQUENCE [LARGE SCALE GENOMIC DNA]</scope>
    <source>
        <strain evidence="1 2">S1E40</strain>
    </source>
</reference>
<evidence type="ECO:0000313" key="2">
    <source>
        <dbReference type="Proteomes" id="UP000095081"/>
    </source>
</evidence>
<comment type="caution">
    <text evidence="1">The sequence shown here is derived from an EMBL/GenBank/DDBJ whole genome shotgun (WGS) entry which is preliminary data.</text>
</comment>
<accession>A0ABX2Z0V7</accession>